<keyword evidence="13" id="KW-1185">Reference proteome</keyword>
<feature type="domain" description="CEP63/Deup1 CEP152 binding coiled coil" evidence="11">
    <location>
        <begin position="465"/>
        <end position="499"/>
    </location>
</feature>
<name>H0VI88_CAVPO</name>
<keyword evidence="5" id="KW-0970">Cilium biogenesis/degradation</keyword>
<dbReference type="Ensembl" id="ENSCPOT00000011117.3">
    <property type="protein sequence ID" value="ENSCPOP00000009900.3"/>
    <property type="gene ID" value="ENSCPOG00000011016.4"/>
</dbReference>
<comment type="subcellular location">
    <subcellularLocation>
        <location evidence="1">Cytoplasm</location>
    </subcellularLocation>
</comment>
<sequence length="508" mass="59264">MENQAHNTMGASPCEAELQELMEQIDIMVSNKKLDWERKMRALETRLDLRDQELANAQTCLDQKGQEVGLLRQKLDSLEKCNLAMTQNYEGQLQSLRAQFSQLTNSFEKLRLHQMKQNKSHQKELSHKEEIPFEMSNLNQKLEEFRAKSREWDKQEILYQTHLVSLDAQQKILSEKYNQFQKQTQNYQTQLHGKKQCTEDSSSEVPGLICHSDPGCETSERDEFIIEKLKSAVSEIALSRNKLQDENQKLLQELKMYQRQCQAMEAGLSEVKNELQSRDDLLRIIEMERLQLHRELLKIGECQSSQENKKRIAPSYSPSGEETERKKKELFSGVQDQSNQEKELNKCMNFTNKAHSRHTSISKLEYENEKLRNDLAKLHVNGKSAWPYQNTYEETGIYAYQSQIKMEKNEDRLGQDGEPNRSITPPLPSLAFQSKEITSPFVSDDEVFPLSPPDISFPASLAAQHFLLEEEKRAKELEKLLNTHIDELQRHTEFTLNKYTKLKQNRHI</sequence>
<evidence type="ECO:0000256" key="3">
    <source>
        <dbReference type="ARBA" id="ARBA00019105"/>
    </source>
</evidence>
<reference evidence="12" key="3">
    <citation type="submission" date="2025-09" db="UniProtKB">
        <authorList>
            <consortium name="Ensembl"/>
        </authorList>
    </citation>
    <scope>IDENTIFICATION</scope>
    <source>
        <strain evidence="12">2N</strain>
    </source>
</reference>
<dbReference type="Proteomes" id="UP000005447">
    <property type="component" value="Unassembled WGS sequence"/>
</dbReference>
<reference evidence="12" key="2">
    <citation type="submission" date="2025-08" db="UniProtKB">
        <authorList>
            <consortium name="Ensembl"/>
        </authorList>
    </citation>
    <scope>IDENTIFICATION</scope>
    <source>
        <strain evidence="12">2N</strain>
    </source>
</reference>
<dbReference type="GO" id="GO:0098536">
    <property type="term" value="C:deuterosome"/>
    <property type="evidence" value="ECO:0007669"/>
    <property type="project" value="TreeGrafter"/>
</dbReference>
<evidence type="ECO:0000256" key="8">
    <source>
        <dbReference type="SAM" id="Coils"/>
    </source>
</evidence>
<dbReference type="GO" id="GO:0007099">
    <property type="term" value="P:centriole replication"/>
    <property type="evidence" value="ECO:0007669"/>
    <property type="project" value="TreeGrafter"/>
</dbReference>
<evidence type="ECO:0000256" key="7">
    <source>
        <dbReference type="ARBA" id="ARBA00030704"/>
    </source>
</evidence>
<dbReference type="PANTHER" id="PTHR18875:SF5">
    <property type="entry name" value="DEUTEROSOME ASSEMBLY PROTEIN 1"/>
    <property type="match status" value="1"/>
</dbReference>
<evidence type="ECO:0000256" key="2">
    <source>
        <dbReference type="ARBA" id="ARBA00007181"/>
    </source>
</evidence>
<evidence type="ECO:0000313" key="12">
    <source>
        <dbReference type="Ensembl" id="ENSCPOP00000009900.3"/>
    </source>
</evidence>
<dbReference type="GeneTree" id="ENSGT00940000153190"/>
<dbReference type="InterPro" id="IPR057656">
    <property type="entry name" value="CEP63/Deup1_CC"/>
</dbReference>
<dbReference type="VEuPathDB" id="HostDB:ENSCPOG00000011016"/>
<dbReference type="GO" id="GO:0030030">
    <property type="term" value="P:cell projection organization"/>
    <property type="evidence" value="ECO:0007669"/>
    <property type="project" value="UniProtKB-KW"/>
</dbReference>
<dbReference type="EMBL" id="AAKN02037654">
    <property type="status" value="NOT_ANNOTATED_CDS"/>
    <property type="molecule type" value="Genomic_DNA"/>
</dbReference>
<evidence type="ECO:0000256" key="6">
    <source>
        <dbReference type="ARBA" id="ARBA00023054"/>
    </source>
</evidence>
<keyword evidence="4" id="KW-0963">Cytoplasm</keyword>
<evidence type="ECO:0000256" key="9">
    <source>
        <dbReference type="SAM" id="MobiDB-lite"/>
    </source>
</evidence>
<evidence type="ECO:0000313" key="13">
    <source>
        <dbReference type="Proteomes" id="UP000005447"/>
    </source>
</evidence>
<dbReference type="Pfam" id="PF25771">
    <property type="entry name" value="CC_CEP152-bind"/>
    <property type="match status" value="1"/>
</dbReference>
<dbReference type="HOGENOM" id="CLU_027471_1_0_1"/>
<comment type="similarity">
    <text evidence="2">Belongs to the CEP63 family.</text>
</comment>
<dbReference type="Pfam" id="PF17045">
    <property type="entry name" value="CEP63"/>
    <property type="match status" value="1"/>
</dbReference>
<reference evidence="13" key="1">
    <citation type="journal article" date="2011" name="Nature">
        <title>A high-resolution map of human evolutionary constraint using 29 mammals.</title>
        <authorList>
            <person name="Lindblad-Toh K."/>
            <person name="Garber M."/>
            <person name="Zuk O."/>
            <person name="Lin M.F."/>
            <person name="Parker B.J."/>
            <person name="Washietl S."/>
            <person name="Kheradpour P."/>
            <person name="Ernst J."/>
            <person name="Jordan G."/>
            <person name="Mauceli E."/>
            <person name="Ward L.D."/>
            <person name="Lowe C.B."/>
            <person name="Holloway A.K."/>
            <person name="Clamp M."/>
            <person name="Gnerre S."/>
            <person name="Alfoldi J."/>
            <person name="Beal K."/>
            <person name="Chang J."/>
            <person name="Clawson H."/>
            <person name="Cuff J."/>
            <person name="Di Palma F."/>
            <person name="Fitzgerald S."/>
            <person name="Flicek P."/>
            <person name="Guttman M."/>
            <person name="Hubisz M.J."/>
            <person name="Jaffe D.B."/>
            <person name="Jungreis I."/>
            <person name="Kent W.J."/>
            <person name="Kostka D."/>
            <person name="Lara M."/>
            <person name="Martins A.L."/>
            <person name="Massingham T."/>
            <person name="Moltke I."/>
            <person name="Raney B.J."/>
            <person name="Rasmussen M.D."/>
            <person name="Robinson J."/>
            <person name="Stark A."/>
            <person name="Vilella A.J."/>
            <person name="Wen J."/>
            <person name="Xie X."/>
            <person name="Zody M.C."/>
            <person name="Baldwin J."/>
            <person name="Bloom T."/>
            <person name="Chin C.W."/>
            <person name="Heiman D."/>
            <person name="Nicol R."/>
            <person name="Nusbaum C."/>
            <person name="Young S."/>
            <person name="Wilkinson J."/>
            <person name="Worley K.C."/>
            <person name="Kovar C.L."/>
            <person name="Muzny D.M."/>
            <person name="Gibbs R.A."/>
            <person name="Cree A."/>
            <person name="Dihn H.H."/>
            <person name="Fowler G."/>
            <person name="Jhangiani S."/>
            <person name="Joshi V."/>
            <person name="Lee S."/>
            <person name="Lewis L.R."/>
            <person name="Nazareth L.V."/>
            <person name="Okwuonu G."/>
            <person name="Santibanez J."/>
            <person name="Warren W.C."/>
            <person name="Mardis E.R."/>
            <person name="Weinstock G.M."/>
            <person name="Wilson R.K."/>
            <person name="Delehaunty K."/>
            <person name="Dooling D."/>
            <person name="Fronik C."/>
            <person name="Fulton L."/>
            <person name="Fulton B."/>
            <person name="Graves T."/>
            <person name="Minx P."/>
            <person name="Sodergren E."/>
            <person name="Birney E."/>
            <person name="Margulies E.H."/>
            <person name="Herrero J."/>
            <person name="Green E.D."/>
            <person name="Haussler D."/>
            <person name="Siepel A."/>
            <person name="Goldman N."/>
            <person name="Pollard K.S."/>
            <person name="Pedersen J.S."/>
            <person name="Lander E.S."/>
            <person name="Kellis M."/>
        </authorList>
    </citation>
    <scope>NUCLEOTIDE SEQUENCE [LARGE SCALE GENOMIC DNA]</scope>
    <source>
        <strain evidence="13">2N</strain>
    </source>
</reference>
<evidence type="ECO:0000256" key="1">
    <source>
        <dbReference type="ARBA" id="ARBA00004496"/>
    </source>
</evidence>
<accession>H0VI88</accession>
<feature type="region of interest" description="Disordered" evidence="9">
    <location>
        <begin position="307"/>
        <end position="341"/>
    </location>
</feature>
<evidence type="ECO:0000256" key="5">
    <source>
        <dbReference type="ARBA" id="ARBA00022794"/>
    </source>
</evidence>
<dbReference type="GO" id="GO:0005814">
    <property type="term" value="C:centriole"/>
    <property type="evidence" value="ECO:0007669"/>
    <property type="project" value="TreeGrafter"/>
</dbReference>
<keyword evidence="6 8" id="KW-0175">Coiled coil</keyword>
<dbReference type="EMBL" id="AAKN02037655">
    <property type="status" value="NOT_ANNOTATED_CDS"/>
    <property type="molecule type" value="Genomic_DNA"/>
</dbReference>
<proteinExistence type="inferred from homology"/>
<dbReference type="PANTHER" id="PTHR18875">
    <property type="entry name" value="SARCOMA ANTIGEN NY-SAR-24/CYTOSKELETAL PROTEIN SOJO"/>
    <property type="match status" value="1"/>
</dbReference>
<organism evidence="12 13">
    <name type="scientific">Cavia porcellus</name>
    <name type="common">Guinea pig</name>
    <dbReference type="NCBI Taxonomy" id="10141"/>
    <lineage>
        <taxon>Eukaryota</taxon>
        <taxon>Metazoa</taxon>
        <taxon>Chordata</taxon>
        <taxon>Craniata</taxon>
        <taxon>Vertebrata</taxon>
        <taxon>Euteleostomi</taxon>
        <taxon>Mammalia</taxon>
        <taxon>Eutheria</taxon>
        <taxon>Euarchontoglires</taxon>
        <taxon>Glires</taxon>
        <taxon>Rodentia</taxon>
        <taxon>Hystricomorpha</taxon>
        <taxon>Caviidae</taxon>
        <taxon>Cavia</taxon>
    </lineage>
</organism>
<protein>
    <recommendedName>
        <fullName evidence="3">Deuterosome assembly protein 1</fullName>
    </recommendedName>
    <alternativeName>
        <fullName evidence="7">Coiled-coil domain-containing protein 67</fullName>
    </alternativeName>
</protein>
<dbReference type="Bgee" id="ENSCPOG00000011016">
    <property type="expression patterns" value="Expressed in testis and 9 other cell types or tissues"/>
</dbReference>
<dbReference type="InterPro" id="IPR031470">
    <property type="entry name" value="CEP63/Deup1_N"/>
</dbReference>
<feature type="domain" description="CEP63/Deup1 N-terminal" evidence="10">
    <location>
        <begin position="12"/>
        <end position="279"/>
    </location>
</feature>
<feature type="coiled-coil region" evidence="8">
    <location>
        <begin position="226"/>
        <end position="274"/>
    </location>
</feature>
<dbReference type="AlphaFoldDB" id="H0VI88"/>
<dbReference type="GO" id="GO:0005737">
    <property type="term" value="C:cytoplasm"/>
    <property type="evidence" value="ECO:0007669"/>
    <property type="project" value="UniProtKB-SubCell"/>
</dbReference>
<evidence type="ECO:0000256" key="4">
    <source>
        <dbReference type="ARBA" id="ARBA00022490"/>
    </source>
</evidence>
<evidence type="ECO:0000259" key="10">
    <source>
        <dbReference type="Pfam" id="PF17045"/>
    </source>
</evidence>
<dbReference type="GO" id="GO:0098535">
    <property type="term" value="P:de novo centriole assembly involved in multi-ciliated epithelial cell differentiation"/>
    <property type="evidence" value="ECO:0007669"/>
    <property type="project" value="TreeGrafter"/>
</dbReference>
<evidence type="ECO:0000259" key="11">
    <source>
        <dbReference type="Pfam" id="PF25771"/>
    </source>
</evidence>
<gene>
    <name evidence="12" type="primary">DEUP1</name>
</gene>